<sequence>MGLMHVLSVVGPTQRAASGGATSRVGRGANRLYAITSILEQVDSPDVVTGMIKVFNFVFFDLLDLGASLSFVNPYVAMNFDVLPEKLLESFSVSTPVGDSILAERVYPDCTIFVNHKSTMVDLVELDMVDFDVILGIDWLHACYLSRLWNSSCYVLVS</sequence>
<name>A0A9J5W7H4_SOLCO</name>
<keyword evidence="2" id="KW-1185">Reference proteome</keyword>
<gene>
    <name evidence="1" type="ORF">H5410_061207</name>
</gene>
<dbReference type="Proteomes" id="UP000824120">
    <property type="component" value="Chromosome 12"/>
</dbReference>
<reference evidence="1 2" key="1">
    <citation type="submission" date="2020-09" db="EMBL/GenBank/DDBJ databases">
        <title>De no assembly of potato wild relative species, Solanum commersonii.</title>
        <authorList>
            <person name="Cho K."/>
        </authorList>
    </citation>
    <scope>NUCLEOTIDE SEQUENCE [LARGE SCALE GENOMIC DNA]</scope>
    <source>
        <strain evidence="1">LZ3.2</strain>
        <tissue evidence="1">Leaf</tissue>
    </source>
</reference>
<dbReference type="Gene3D" id="2.40.70.10">
    <property type="entry name" value="Acid Proteases"/>
    <property type="match status" value="1"/>
</dbReference>
<evidence type="ECO:0008006" key="3">
    <source>
        <dbReference type="Google" id="ProtNLM"/>
    </source>
</evidence>
<dbReference type="AlphaFoldDB" id="A0A9J5W7H4"/>
<accession>A0A9J5W7H4</accession>
<protein>
    <recommendedName>
        <fullName evidence="3">Gag-pol polyprotein</fullName>
    </recommendedName>
</protein>
<comment type="caution">
    <text evidence="1">The sequence shown here is derived from an EMBL/GenBank/DDBJ whole genome shotgun (WGS) entry which is preliminary data.</text>
</comment>
<dbReference type="EMBL" id="JACXVP010000012">
    <property type="protein sequence ID" value="KAG5571441.1"/>
    <property type="molecule type" value="Genomic_DNA"/>
</dbReference>
<dbReference type="CDD" id="cd00303">
    <property type="entry name" value="retropepsin_like"/>
    <property type="match status" value="1"/>
</dbReference>
<evidence type="ECO:0000313" key="2">
    <source>
        <dbReference type="Proteomes" id="UP000824120"/>
    </source>
</evidence>
<dbReference type="InterPro" id="IPR021109">
    <property type="entry name" value="Peptidase_aspartic_dom_sf"/>
</dbReference>
<organism evidence="1 2">
    <name type="scientific">Solanum commersonii</name>
    <name type="common">Commerson's wild potato</name>
    <name type="synonym">Commerson's nightshade</name>
    <dbReference type="NCBI Taxonomy" id="4109"/>
    <lineage>
        <taxon>Eukaryota</taxon>
        <taxon>Viridiplantae</taxon>
        <taxon>Streptophyta</taxon>
        <taxon>Embryophyta</taxon>
        <taxon>Tracheophyta</taxon>
        <taxon>Spermatophyta</taxon>
        <taxon>Magnoliopsida</taxon>
        <taxon>eudicotyledons</taxon>
        <taxon>Gunneridae</taxon>
        <taxon>Pentapetalae</taxon>
        <taxon>asterids</taxon>
        <taxon>lamiids</taxon>
        <taxon>Solanales</taxon>
        <taxon>Solanaceae</taxon>
        <taxon>Solanoideae</taxon>
        <taxon>Solaneae</taxon>
        <taxon>Solanum</taxon>
    </lineage>
</organism>
<proteinExistence type="predicted"/>
<dbReference type="Pfam" id="PF08284">
    <property type="entry name" value="RVP_2"/>
    <property type="match status" value="1"/>
</dbReference>
<evidence type="ECO:0000313" key="1">
    <source>
        <dbReference type="EMBL" id="KAG5571441.1"/>
    </source>
</evidence>